<evidence type="ECO:0000256" key="11">
    <source>
        <dbReference type="ARBA" id="ARBA00024983"/>
    </source>
</evidence>
<comment type="caution">
    <text evidence="15">The sequence shown here is derived from an EMBL/GenBank/DDBJ whole genome shotgun (WGS) entry which is preliminary data.</text>
</comment>
<dbReference type="InterPro" id="IPR017853">
    <property type="entry name" value="GH"/>
</dbReference>
<evidence type="ECO:0000256" key="2">
    <source>
        <dbReference type="ARBA" id="ARBA00004987"/>
    </source>
</evidence>
<dbReference type="InterPro" id="IPR037524">
    <property type="entry name" value="PA14/GLEYA"/>
</dbReference>
<dbReference type="InterPro" id="IPR026891">
    <property type="entry name" value="Fn3-like"/>
</dbReference>
<dbReference type="PROSITE" id="PS51820">
    <property type="entry name" value="PA14"/>
    <property type="match status" value="1"/>
</dbReference>
<dbReference type="Proteomes" id="UP000234474">
    <property type="component" value="Unassembled WGS sequence"/>
</dbReference>
<dbReference type="PANTHER" id="PTHR42715">
    <property type="entry name" value="BETA-GLUCOSIDASE"/>
    <property type="match status" value="1"/>
</dbReference>
<evidence type="ECO:0000256" key="12">
    <source>
        <dbReference type="RuleBase" id="RU361161"/>
    </source>
</evidence>
<evidence type="ECO:0000256" key="4">
    <source>
        <dbReference type="ARBA" id="ARBA00012744"/>
    </source>
</evidence>
<dbReference type="PANTHER" id="PTHR42715:SF10">
    <property type="entry name" value="BETA-GLUCOSIDASE"/>
    <property type="match status" value="1"/>
</dbReference>
<dbReference type="OMA" id="EIYLAAW"/>
<keyword evidence="9 12" id="KW-0326">Glycosidase</keyword>
<evidence type="ECO:0000256" key="1">
    <source>
        <dbReference type="ARBA" id="ARBA00000448"/>
    </source>
</evidence>
<keyword evidence="10 12" id="KW-0624">Polysaccharide degradation</keyword>
<dbReference type="Gene3D" id="2.60.40.10">
    <property type="entry name" value="Immunoglobulins"/>
    <property type="match status" value="1"/>
</dbReference>
<dbReference type="Gene3D" id="3.40.50.1700">
    <property type="entry name" value="Glycoside hydrolase family 3 C-terminal domain"/>
    <property type="match status" value="1"/>
</dbReference>
<dbReference type="Pfam" id="PF00933">
    <property type="entry name" value="Glyco_hydro_3"/>
    <property type="match status" value="1"/>
</dbReference>
<evidence type="ECO:0000256" key="3">
    <source>
        <dbReference type="ARBA" id="ARBA00005336"/>
    </source>
</evidence>
<name>A0A2I1CBW8_ASPN1</name>
<dbReference type="InterPro" id="IPR050288">
    <property type="entry name" value="Cellulose_deg_GH3"/>
</dbReference>
<keyword evidence="16" id="KW-1185">Reference proteome</keyword>
<evidence type="ECO:0000256" key="7">
    <source>
        <dbReference type="ARBA" id="ARBA00023180"/>
    </source>
</evidence>
<organism evidence="15 16">
    <name type="scientific">Aspergillus novofumigatus (strain IBT 16806)</name>
    <dbReference type="NCBI Taxonomy" id="1392255"/>
    <lineage>
        <taxon>Eukaryota</taxon>
        <taxon>Fungi</taxon>
        <taxon>Dikarya</taxon>
        <taxon>Ascomycota</taxon>
        <taxon>Pezizomycotina</taxon>
        <taxon>Eurotiomycetes</taxon>
        <taxon>Eurotiomycetidae</taxon>
        <taxon>Eurotiales</taxon>
        <taxon>Aspergillaceae</taxon>
        <taxon>Aspergillus</taxon>
        <taxon>Aspergillus subgen. Fumigati</taxon>
    </lineage>
</organism>
<dbReference type="SUPFAM" id="SSF52279">
    <property type="entry name" value="Beta-D-glucan exohydrolase, C-terminal domain"/>
    <property type="match status" value="1"/>
</dbReference>
<accession>A0A2I1CBW8</accession>
<comment type="catalytic activity">
    <reaction evidence="1 12">
        <text>Hydrolysis of terminal, non-reducing beta-D-glucosyl residues with release of beta-D-glucose.</text>
        <dbReference type="EC" id="3.2.1.21"/>
    </reaction>
</comment>
<evidence type="ECO:0000256" key="8">
    <source>
        <dbReference type="ARBA" id="ARBA00023277"/>
    </source>
</evidence>
<dbReference type="FunFam" id="2.60.40.10:FF:000495">
    <property type="entry name" value="Periplasmic beta-glucosidase"/>
    <property type="match status" value="1"/>
</dbReference>
<dbReference type="AlphaFoldDB" id="A0A2I1CBW8"/>
<feature type="region of interest" description="Disordered" evidence="13">
    <location>
        <begin position="1"/>
        <end position="47"/>
    </location>
</feature>
<proteinExistence type="inferred from homology"/>
<feature type="domain" description="PA14" evidence="14">
    <location>
        <begin position="446"/>
        <end position="600"/>
    </location>
</feature>
<dbReference type="PROSITE" id="PS00775">
    <property type="entry name" value="GLYCOSYL_HYDROL_F3"/>
    <property type="match status" value="1"/>
</dbReference>
<dbReference type="UniPathway" id="UPA00696"/>
<dbReference type="RefSeq" id="XP_024683715.1">
    <property type="nucleotide sequence ID" value="XM_024823296.1"/>
</dbReference>
<dbReference type="PRINTS" id="PR00133">
    <property type="entry name" value="GLHYDRLASE3"/>
</dbReference>
<dbReference type="InterPro" id="IPR036881">
    <property type="entry name" value="Glyco_hydro_3_C_sf"/>
</dbReference>
<dbReference type="SUPFAM" id="SSF51445">
    <property type="entry name" value="(Trans)glycosidases"/>
    <property type="match status" value="1"/>
</dbReference>
<comment type="similarity">
    <text evidence="3 12">Belongs to the glycosyl hydrolase 3 family.</text>
</comment>
<feature type="compositionally biased region" description="Polar residues" evidence="13">
    <location>
        <begin position="28"/>
        <end position="38"/>
    </location>
</feature>
<dbReference type="GO" id="GO:0008422">
    <property type="term" value="F:beta-glucosidase activity"/>
    <property type="evidence" value="ECO:0007669"/>
    <property type="project" value="UniProtKB-EC"/>
</dbReference>
<keyword evidence="8 12" id="KW-0119">Carbohydrate metabolism</keyword>
<comment type="pathway">
    <text evidence="2 12">Glycan metabolism; cellulose degradation.</text>
</comment>
<dbReference type="VEuPathDB" id="FungiDB:P174DRAFT_386368"/>
<dbReference type="STRING" id="1392255.A0A2I1CBW8"/>
<dbReference type="InterPro" id="IPR019800">
    <property type="entry name" value="Glyco_hydro_3_AS"/>
</dbReference>
<sequence length="884" mass="97071">MQVESESSVPEMGDLKTAKAAVDEVSDSSRAGTPSSQDESTREDAARSVQPNFISLLPQLTLEEKVDLLSGTDFVHSSGVSRLNIPPLKLVDSVNGVKGSELHHGVPTTIFPSSTLYGATWNSTLMEELGRALAHQAKLKSAQVILGPTINIHRDPRGGRNFECFSEDPLLSGQLAAGIVRGIQSQGVAACPKHFACNESEFKRREYSVAQSHNGRAVREIYLAAFQEMLRRSGPHGLMVSYNKLNGTHTTEHPFLKEILRDEWAYNGCLVSDWFATKSCAASINAGLDLEMPGPSVFRGSKLAAAVRDGLVDEKAVDECVSRVLALVEKTRESHSQEPERSEVSPDTNALALKIASEGIVLLKNEQGVLPLDMRRAPKIAVIGVPAIEPVVSGGGSASAPPQYLQKPLDCLRDAHPFPSLVKYTRGVNTNRIVPVVPLDCTTSKNGSPGFDVAYFNEGSNIPVYTEHQKTPMVAMVRNLKPGLIEPGFSYEISTTITPKTTGPHTLAARVTGSFSLFVESKAVLSVSKQHEVTMEDFLFEPARLEHRISVFMEAGKPYLVRLLSQARIPRRNDYEPTPHGATLCYEEFSDERALIAEAVQAASSADVSIVFAGRNQQYESEGFDLDSMNISEPQVRLIRAVTAVSKKTVLVLNCGNPIDVSPFVNEVDAILNAHFPGQEGGQAIANILTGKTNPSGRLATTWPKKLDEEHVPTYHNFPAQLTERGYEIKYEEGLQIGYRHPQSQRTAQWQFGHGLSYTTFEYSGLTVSGQEITEDARASDLRISVRVKNTGIYPGHEVVQLYISPPGSTKVWRPARELKGYAKVWILPGESETVTISLNKKHAFSYWDEDAKQWRLEPGIYCLLVGPFSTPFEIEHNLVWTGR</sequence>
<dbReference type="Pfam" id="PF07691">
    <property type="entry name" value="PA14"/>
    <property type="match status" value="1"/>
</dbReference>
<evidence type="ECO:0000256" key="5">
    <source>
        <dbReference type="ARBA" id="ARBA00022801"/>
    </source>
</evidence>
<dbReference type="InterPro" id="IPR001764">
    <property type="entry name" value="Glyco_hydro_3_N"/>
</dbReference>
<keyword evidence="6" id="KW-0136">Cellulose degradation</keyword>
<evidence type="ECO:0000256" key="10">
    <source>
        <dbReference type="ARBA" id="ARBA00023326"/>
    </source>
</evidence>
<dbReference type="InterPro" id="IPR013783">
    <property type="entry name" value="Ig-like_fold"/>
</dbReference>
<dbReference type="SMART" id="SM01217">
    <property type="entry name" value="Fn3_like"/>
    <property type="match status" value="1"/>
</dbReference>
<dbReference type="InterPro" id="IPR036962">
    <property type="entry name" value="Glyco_hydro_3_N_sf"/>
</dbReference>
<reference evidence="16" key="1">
    <citation type="journal article" date="2018" name="Proc. Natl. Acad. Sci. U.S.A.">
        <title>Linking secondary metabolites to gene clusters through genome sequencing of six diverse Aspergillus species.</title>
        <authorList>
            <person name="Kaerboelling I."/>
            <person name="Vesth T.C."/>
            <person name="Frisvad J.C."/>
            <person name="Nybo J.L."/>
            <person name="Theobald S."/>
            <person name="Kuo A."/>
            <person name="Bowyer P."/>
            <person name="Matsuda Y."/>
            <person name="Mondo S."/>
            <person name="Lyhne E.K."/>
            <person name="Kogle M.E."/>
            <person name="Clum A."/>
            <person name="Lipzen A."/>
            <person name="Salamov A."/>
            <person name="Ngan C.Y."/>
            <person name="Daum C."/>
            <person name="Chiniquy J."/>
            <person name="Barry K."/>
            <person name="LaButti K."/>
            <person name="Haridas S."/>
            <person name="Simmons B.A."/>
            <person name="Magnuson J.K."/>
            <person name="Mortensen U.H."/>
            <person name="Larsen T.O."/>
            <person name="Grigoriev I.V."/>
            <person name="Baker S.E."/>
            <person name="Andersen M.R."/>
        </authorList>
    </citation>
    <scope>NUCLEOTIDE SEQUENCE [LARGE SCALE GENOMIC DNA]</scope>
    <source>
        <strain evidence="16">IBT 16806</strain>
    </source>
</reference>
<dbReference type="Pfam" id="PF14310">
    <property type="entry name" value="Fn3-like"/>
    <property type="match status" value="1"/>
</dbReference>
<dbReference type="InterPro" id="IPR011658">
    <property type="entry name" value="PA14_dom"/>
</dbReference>
<evidence type="ECO:0000256" key="6">
    <source>
        <dbReference type="ARBA" id="ARBA00023001"/>
    </source>
</evidence>
<evidence type="ECO:0000313" key="16">
    <source>
        <dbReference type="Proteomes" id="UP000234474"/>
    </source>
</evidence>
<dbReference type="EMBL" id="MSZS01000003">
    <property type="protein sequence ID" value="PKX95120.1"/>
    <property type="molecule type" value="Genomic_DNA"/>
</dbReference>
<comment type="function">
    <text evidence="11">Beta-glucosidases are one of a number of cellulolytic enzymes involved in the degradation of cellulosic biomass. Catalyzes the last step releasing glucose from the inhibitory cellobiose.</text>
</comment>
<keyword evidence="7" id="KW-0325">Glycoprotein</keyword>
<dbReference type="SMART" id="SM00758">
    <property type="entry name" value="PA14"/>
    <property type="match status" value="1"/>
</dbReference>
<dbReference type="GO" id="GO:0030245">
    <property type="term" value="P:cellulose catabolic process"/>
    <property type="evidence" value="ECO:0007669"/>
    <property type="project" value="UniProtKB-UniPathway"/>
</dbReference>
<dbReference type="Pfam" id="PF01915">
    <property type="entry name" value="Glyco_hydro_3_C"/>
    <property type="match status" value="1"/>
</dbReference>
<evidence type="ECO:0000256" key="13">
    <source>
        <dbReference type="SAM" id="MobiDB-lite"/>
    </source>
</evidence>
<gene>
    <name evidence="15" type="ORF">P174DRAFT_386368</name>
</gene>
<evidence type="ECO:0000259" key="14">
    <source>
        <dbReference type="PROSITE" id="PS51820"/>
    </source>
</evidence>
<dbReference type="EC" id="3.2.1.21" evidence="4 12"/>
<protein>
    <recommendedName>
        <fullName evidence="4 12">beta-glucosidase</fullName>
        <ecNumber evidence="4 12">3.2.1.21</ecNumber>
    </recommendedName>
</protein>
<dbReference type="OrthoDB" id="10036721at2759"/>
<keyword evidence="5 12" id="KW-0378">Hydrolase</keyword>
<dbReference type="Gene3D" id="2.60.120.260">
    <property type="entry name" value="Galactose-binding domain-like"/>
    <property type="match status" value="1"/>
</dbReference>
<dbReference type="InterPro" id="IPR002772">
    <property type="entry name" value="Glyco_hydro_3_C"/>
</dbReference>
<dbReference type="GeneID" id="36530621"/>
<evidence type="ECO:0000313" key="15">
    <source>
        <dbReference type="EMBL" id="PKX95120.1"/>
    </source>
</evidence>
<dbReference type="Gene3D" id="3.20.20.300">
    <property type="entry name" value="Glycoside hydrolase, family 3, N-terminal domain"/>
    <property type="match status" value="1"/>
</dbReference>
<evidence type="ECO:0000256" key="9">
    <source>
        <dbReference type="ARBA" id="ARBA00023295"/>
    </source>
</evidence>